<dbReference type="Pfam" id="PF13852">
    <property type="entry name" value="DUF4197"/>
    <property type="match status" value="1"/>
</dbReference>
<feature type="chain" id="PRO_5046599743" evidence="1">
    <location>
        <begin position="23"/>
        <end position="239"/>
    </location>
</feature>
<dbReference type="RefSeq" id="WP_161819919.1">
    <property type="nucleotide sequence ID" value="NZ_JAACJS010000015.1"/>
</dbReference>
<comment type="caution">
    <text evidence="2">The sequence shown here is derived from an EMBL/GenBank/DDBJ whole genome shotgun (WGS) entry which is preliminary data.</text>
</comment>
<dbReference type="Proteomes" id="UP000753802">
    <property type="component" value="Unassembled WGS sequence"/>
</dbReference>
<feature type="signal peptide" evidence="1">
    <location>
        <begin position="1"/>
        <end position="22"/>
    </location>
</feature>
<organism evidence="2 3">
    <name type="scientific">Sediminibacterium roseum</name>
    <dbReference type="NCBI Taxonomy" id="1978412"/>
    <lineage>
        <taxon>Bacteria</taxon>
        <taxon>Pseudomonadati</taxon>
        <taxon>Bacteroidota</taxon>
        <taxon>Chitinophagia</taxon>
        <taxon>Chitinophagales</taxon>
        <taxon>Chitinophagaceae</taxon>
        <taxon>Sediminibacterium</taxon>
    </lineage>
</organism>
<sequence length="239" mass="25832">MKKLLFPLFAAISMGLSGCSSLQSLSNYLSEADAAMAIKDALTIGANLGANSLGQKNSFSREVLLAAVLPQGAQQVINTLDKLGLATEFNRFANTLDDAAVNATLKSAPIFVDGIRRMSIRDAITIVKNGGTAATDYLRNKIGDSLRNAVTPVMRTALNEYNIIPQWDKLVGPAKLLLGSKASLNLDLDHILAVMLTNEMFKKIEQQEINIRTNASARTTSSLQRVFGRDWNTSGTTTR</sequence>
<name>A0ABW9ZWW3_9BACT</name>
<keyword evidence="1" id="KW-0732">Signal</keyword>
<proteinExistence type="predicted"/>
<gene>
    <name evidence="2" type="ORF">GWC95_17070</name>
</gene>
<dbReference type="EMBL" id="JAACJS010000015">
    <property type="protein sequence ID" value="NCI51644.1"/>
    <property type="molecule type" value="Genomic_DNA"/>
</dbReference>
<evidence type="ECO:0000313" key="3">
    <source>
        <dbReference type="Proteomes" id="UP000753802"/>
    </source>
</evidence>
<keyword evidence="3" id="KW-1185">Reference proteome</keyword>
<evidence type="ECO:0000313" key="2">
    <source>
        <dbReference type="EMBL" id="NCI51644.1"/>
    </source>
</evidence>
<evidence type="ECO:0000256" key="1">
    <source>
        <dbReference type="SAM" id="SignalP"/>
    </source>
</evidence>
<accession>A0ABW9ZWW3</accession>
<dbReference type="InterPro" id="IPR025245">
    <property type="entry name" value="DUF4197"/>
</dbReference>
<dbReference type="PROSITE" id="PS51257">
    <property type="entry name" value="PROKAR_LIPOPROTEIN"/>
    <property type="match status" value="1"/>
</dbReference>
<protein>
    <submittedName>
        <fullName evidence="2">DUF4197 domain-containing protein</fullName>
    </submittedName>
</protein>
<reference evidence="2 3" key="1">
    <citation type="submission" date="2020-01" db="EMBL/GenBank/DDBJ databases">
        <title>Genome analysis.</title>
        <authorList>
            <person name="Wu S."/>
            <person name="Wang G."/>
        </authorList>
    </citation>
    <scope>NUCLEOTIDE SEQUENCE [LARGE SCALE GENOMIC DNA]</scope>
    <source>
        <strain evidence="2 3">SYL130</strain>
    </source>
</reference>